<keyword evidence="3" id="KW-1133">Transmembrane helix</keyword>
<feature type="domain" description="V-SNARE coiled-coil homology" evidence="4">
    <location>
        <begin position="84"/>
        <end position="145"/>
    </location>
</feature>
<keyword evidence="3" id="KW-0812">Transmembrane</keyword>
<dbReference type="Proteomes" id="UP000650467">
    <property type="component" value="Unassembled WGS sequence"/>
</dbReference>
<dbReference type="AlphaFoldDB" id="A0A835VRK4"/>
<feature type="region of interest" description="Disordered" evidence="2">
    <location>
        <begin position="1"/>
        <end position="27"/>
    </location>
</feature>
<proteinExistence type="predicted"/>
<sequence>MRTQTAKNAQEARPAKQEPRLEAGTNTAKKFVRKFIRSATKLRRRLHRKLKKVLAKPAKPLPAAPPAAPPAIPPLPPPACEEDRLALVTTRVEEVREMQLRVIDEFLSRGENLETLTLQAEVLMQASQDFEKRSVKLLKSNKWWDRLKRGAAVAAGVIAAAVAAVCVARRAVRGSLAGGPSAPIRRSRYSRMAY</sequence>
<dbReference type="InterPro" id="IPR042855">
    <property type="entry name" value="V_SNARE_CC"/>
</dbReference>
<evidence type="ECO:0000313" key="6">
    <source>
        <dbReference type="Proteomes" id="UP000650467"/>
    </source>
</evidence>
<keyword evidence="3" id="KW-0472">Membrane</keyword>
<dbReference type="PANTHER" id="PTHR45701">
    <property type="entry name" value="SYNAPTOBREVIN FAMILY MEMBER"/>
    <property type="match status" value="1"/>
</dbReference>
<dbReference type="InterPro" id="IPR016444">
    <property type="entry name" value="Synaptobrevin/VAMP"/>
</dbReference>
<evidence type="ECO:0000256" key="1">
    <source>
        <dbReference type="PROSITE-ProRule" id="PRU00290"/>
    </source>
</evidence>
<name>A0A835VRK4_CHLIN</name>
<keyword evidence="1" id="KW-0175">Coiled coil</keyword>
<comment type="caution">
    <text evidence="5">The sequence shown here is derived from an EMBL/GenBank/DDBJ whole genome shotgun (WGS) entry which is preliminary data.</text>
</comment>
<accession>A0A835VRK4</accession>
<feature type="transmembrane region" description="Helical" evidence="3">
    <location>
        <begin position="151"/>
        <end position="172"/>
    </location>
</feature>
<dbReference type="EMBL" id="JAEHOC010000046">
    <property type="protein sequence ID" value="KAG2426612.1"/>
    <property type="molecule type" value="Genomic_DNA"/>
</dbReference>
<evidence type="ECO:0000259" key="4">
    <source>
        <dbReference type="PROSITE" id="PS50892"/>
    </source>
</evidence>
<evidence type="ECO:0000256" key="3">
    <source>
        <dbReference type="SAM" id="Phobius"/>
    </source>
</evidence>
<evidence type="ECO:0000313" key="5">
    <source>
        <dbReference type="EMBL" id="KAG2426612.1"/>
    </source>
</evidence>
<reference evidence="5" key="1">
    <citation type="journal article" date="2020" name="bioRxiv">
        <title>Comparative genomics of Chlamydomonas.</title>
        <authorList>
            <person name="Craig R.J."/>
            <person name="Hasan A.R."/>
            <person name="Ness R.W."/>
            <person name="Keightley P.D."/>
        </authorList>
    </citation>
    <scope>NUCLEOTIDE SEQUENCE</scope>
    <source>
        <strain evidence="5">SAG 7.73</strain>
    </source>
</reference>
<dbReference type="Gene3D" id="1.20.5.110">
    <property type="match status" value="1"/>
</dbReference>
<dbReference type="Pfam" id="PF00957">
    <property type="entry name" value="Synaptobrevin"/>
    <property type="match status" value="1"/>
</dbReference>
<organism evidence="5 6">
    <name type="scientific">Chlamydomonas incerta</name>
    <dbReference type="NCBI Taxonomy" id="51695"/>
    <lineage>
        <taxon>Eukaryota</taxon>
        <taxon>Viridiplantae</taxon>
        <taxon>Chlorophyta</taxon>
        <taxon>core chlorophytes</taxon>
        <taxon>Chlorophyceae</taxon>
        <taxon>CS clade</taxon>
        <taxon>Chlamydomonadales</taxon>
        <taxon>Chlamydomonadaceae</taxon>
        <taxon>Chlamydomonas</taxon>
    </lineage>
</organism>
<protein>
    <recommendedName>
        <fullName evidence="4">V-SNARE coiled-coil homology domain-containing protein</fullName>
    </recommendedName>
</protein>
<evidence type="ECO:0000256" key="2">
    <source>
        <dbReference type="SAM" id="MobiDB-lite"/>
    </source>
</evidence>
<keyword evidence="6" id="KW-1185">Reference proteome</keyword>
<gene>
    <name evidence="5" type="ORF">HXX76_012927</name>
</gene>
<dbReference type="PROSITE" id="PS50892">
    <property type="entry name" value="V_SNARE"/>
    <property type="match status" value="1"/>
</dbReference>
<dbReference type="SUPFAM" id="SSF58038">
    <property type="entry name" value="SNARE fusion complex"/>
    <property type="match status" value="1"/>
</dbReference>